<dbReference type="PANTHER" id="PTHR24567">
    <property type="entry name" value="CRP FAMILY TRANSCRIPTIONAL REGULATORY PROTEIN"/>
    <property type="match status" value="1"/>
</dbReference>
<dbReference type="Pfam" id="PF00027">
    <property type="entry name" value="cNMP_binding"/>
    <property type="match status" value="1"/>
</dbReference>
<keyword evidence="2" id="KW-0238">DNA-binding</keyword>
<organism evidence="6 7">
    <name type="scientific">Daejeonella lutea</name>
    <dbReference type="NCBI Taxonomy" id="572036"/>
    <lineage>
        <taxon>Bacteria</taxon>
        <taxon>Pseudomonadati</taxon>
        <taxon>Bacteroidota</taxon>
        <taxon>Sphingobacteriia</taxon>
        <taxon>Sphingobacteriales</taxon>
        <taxon>Sphingobacteriaceae</taxon>
        <taxon>Daejeonella</taxon>
    </lineage>
</organism>
<evidence type="ECO:0000259" key="5">
    <source>
        <dbReference type="PROSITE" id="PS51063"/>
    </source>
</evidence>
<dbReference type="InterPro" id="IPR012318">
    <property type="entry name" value="HTH_CRP"/>
</dbReference>
<evidence type="ECO:0000256" key="1">
    <source>
        <dbReference type="ARBA" id="ARBA00023015"/>
    </source>
</evidence>
<dbReference type="SMART" id="SM00100">
    <property type="entry name" value="cNMP"/>
    <property type="match status" value="1"/>
</dbReference>
<evidence type="ECO:0000313" key="6">
    <source>
        <dbReference type="EMBL" id="SKB30059.1"/>
    </source>
</evidence>
<dbReference type="GO" id="GO:0005829">
    <property type="term" value="C:cytosol"/>
    <property type="evidence" value="ECO:0007669"/>
    <property type="project" value="TreeGrafter"/>
</dbReference>
<dbReference type="SUPFAM" id="SSF51206">
    <property type="entry name" value="cAMP-binding domain-like"/>
    <property type="match status" value="1"/>
</dbReference>
<feature type="domain" description="HTH crp-type" evidence="5">
    <location>
        <begin position="130"/>
        <end position="201"/>
    </location>
</feature>
<reference evidence="7" key="1">
    <citation type="submission" date="2017-02" db="EMBL/GenBank/DDBJ databases">
        <authorList>
            <person name="Varghese N."/>
            <person name="Submissions S."/>
        </authorList>
    </citation>
    <scope>NUCLEOTIDE SEQUENCE [LARGE SCALE GENOMIC DNA]</scope>
    <source>
        <strain evidence="7">DSM 22385</strain>
    </source>
</reference>
<dbReference type="PROSITE" id="PS51063">
    <property type="entry name" value="HTH_CRP_2"/>
    <property type="match status" value="1"/>
</dbReference>
<dbReference type="AlphaFoldDB" id="A0A1T5A5D2"/>
<proteinExistence type="predicted"/>
<accession>A0A1T5A5D2</accession>
<dbReference type="InterPro" id="IPR018490">
    <property type="entry name" value="cNMP-bd_dom_sf"/>
</dbReference>
<sequence>MVDINVLLAWGGTYKKVSSNETIFFEGETCNYYFQVVSGSIRWLNIDEEGRECIHAIVEHDESFGEFPLFDDGPYAATAIANTDSVLIRLHKTNFLDLLKENTDILFSLNRILTKRLRFKYSVFKSMSSNSPETRIINLINYLKSENKNFCGECHKLNLTRQQIAGMTGLRVETVIRTMRHMHEKGELSISKGKVFCKDMIEII</sequence>
<keyword evidence="1" id="KW-0805">Transcription regulation</keyword>
<dbReference type="PANTHER" id="PTHR24567:SF28">
    <property type="entry name" value="LISTERIOLYSIN REGULATORY PROTEIN"/>
    <property type="match status" value="1"/>
</dbReference>
<dbReference type="GO" id="GO:0016301">
    <property type="term" value="F:kinase activity"/>
    <property type="evidence" value="ECO:0007669"/>
    <property type="project" value="UniProtKB-KW"/>
</dbReference>
<keyword evidence="3" id="KW-0804">Transcription</keyword>
<evidence type="ECO:0000259" key="4">
    <source>
        <dbReference type="PROSITE" id="PS50042"/>
    </source>
</evidence>
<protein>
    <submittedName>
        <fullName evidence="6">cAMP-binding domain of CRP or a regulatory subunit of cAMP-dependent protein kinases</fullName>
    </submittedName>
</protein>
<evidence type="ECO:0000256" key="3">
    <source>
        <dbReference type="ARBA" id="ARBA00023163"/>
    </source>
</evidence>
<dbReference type="PROSITE" id="PS50042">
    <property type="entry name" value="CNMP_BINDING_3"/>
    <property type="match status" value="1"/>
</dbReference>
<keyword evidence="7" id="KW-1185">Reference proteome</keyword>
<keyword evidence="6" id="KW-0418">Kinase</keyword>
<dbReference type="GO" id="GO:0003677">
    <property type="term" value="F:DNA binding"/>
    <property type="evidence" value="ECO:0007669"/>
    <property type="project" value="UniProtKB-KW"/>
</dbReference>
<dbReference type="EMBL" id="FUYR01000001">
    <property type="protein sequence ID" value="SKB30059.1"/>
    <property type="molecule type" value="Genomic_DNA"/>
</dbReference>
<dbReference type="GO" id="GO:0003700">
    <property type="term" value="F:DNA-binding transcription factor activity"/>
    <property type="evidence" value="ECO:0007669"/>
    <property type="project" value="TreeGrafter"/>
</dbReference>
<dbReference type="Pfam" id="PF13545">
    <property type="entry name" value="HTH_Crp_2"/>
    <property type="match status" value="1"/>
</dbReference>
<dbReference type="InterPro" id="IPR000595">
    <property type="entry name" value="cNMP-bd_dom"/>
</dbReference>
<dbReference type="CDD" id="cd00038">
    <property type="entry name" value="CAP_ED"/>
    <property type="match status" value="1"/>
</dbReference>
<dbReference type="OrthoDB" id="667966at2"/>
<dbReference type="Proteomes" id="UP000189981">
    <property type="component" value="Unassembled WGS sequence"/>
</dbReference>
<dbReference type="InterPro" id="IPR050397">
    <property type="entry name" value="Env_Response_Regulators"/>
</dbReference>
<evidence type="ECO:0000313" key="7">
    <source>
        <dbReference type="Proteomes" id="UP000189981"/>
    </source>
</evidence>
<dbReference type="InterPro" id="IPR036390">
    <property type="entry name" value="WH_DNA-bd_sf"/>
</dbReference>
<dbReference type="SUPFAM" id="SSF46785">
    <property type="entry name" value="Winged helix' DNA-binding domain"/>
    <property type="match status" value="1"/>
</dbReference>
<gene>
    <name evidence="6" type="ORF">SAMN05661099_0327</name>
</gene>
<dbReference type="RefSeq" id="WP_079700824.1">
    <property type="nucleotide sequence ID" value="NZ_FUYR01000001.1"/>
</dbReference>
<dbReference type="STRING" id="572036.SAMN05661099_0327"/>
<dbReference type="Gene3D" id="2.60.120.10">
    <property type="entry name" value="Jelly Rolls"/>
    <property type="match status" value="1"/>
</dbReference>
<feature type="domain" description="Cyclic nucleotide-binding" evidence="4">
    <location>
        <begin position="14"/>
        <end position="116"/>
    </location>
</feature>
<name>A0A1T5A5D2_9SPHI</name>
<evidence type="ECO:0000256" key="2">
    <source>
        <dbReference type="ARBA" id="ARBA00023125"/>
    </source>
</evidence>
<keyword evidence="6" id="KW-0808">Transferase</keyword>
<dbReference type="InterPro" id="IPR014710">
    <property type="entry name" value="RmlC-like_jellyroll"/>
</dbReference>